<dbReference type="Proteomes" id="UP000017304">
    <property type="component" value="Unassembled WGS sequence"/>
</dbReference>
<accession>V1H9C7</accession>
<evidence type="ECO:0000313" key="3">
    <source>
        <dbReference type="Proteomes" id="UP000017304"/>
    </source>
</evidence>
<dbReference type="EMBL" id="AOXI01000015">
    <property type="protein sequence ID" value="ESE86430.1"/>
    <property type="molecule type" value="Genomic_DNA"/>
</dbReference>
<dbReference type="AlphaFoldDB" id="V1H9C7"/>
<gene>
    <name evidence="2" type="ORF">SEI61121_06666</name>
</gene>
<feature type="region of interest" description="Disordered" evidence="1">
    <location>
        <begin position="91"/>
        <end position="110"/>
    </location>
</feature>
<evidence type="ECO:0000313" key="2">
    <source>
        <dbReference type="EMBL" id="ESE86430.1"/>
    </source>
</evidence>
<organism evidence="2 3">
    <name type="scientific">Salmonella enterica subsp. indica serovar 6,14,25:z10:1,(2),7 str. 1121</name>
    <dbReference type="NCBI Taxonomy" id="1173950"/>
    <lineage>
        <taxon>Bacteria</taxon>
        <taxon>Pseudomonadati</taxon>
        <taxon>Pseudomonadota</taxon>
        <taxon>Gammaproteobacteria</taxon>
        <taxon>Enterobacterales</taxon>
        <taxon>Enterobacteriaceae</taxon>
        <taxon>Salmonella</taxon>
    </lineage>
</organism>
<evidence type="ECO:0000256" key="1">
    <source>
        <dbReference type="SAM" id="MobiDB-lite"/>
    </source>
</evidence>
<dbReference type="PATRIC" id="fig|1173950.3.peg.1382"/>
<proteinExistence type="predicted"/>
<protein>
    <submittedName>
        <fullName evidence="2">Uncharacterized protein</fullName>
    </submittedName>
</protein>
<dbReference type="STRING" id="1173950.SEI61121_06666"/>
<name>V1H9C7_SALER</name>
<reference evidence="2 3" key="1">
    <citation type="journal article" date="2013" name="Genome Biol. Evol.">
        <title>Phylogenetic diversity of the enteric pathogen Salmonella enterica subsp. enterica inferred from genome-wide reference-free SNP characters.</title>
        <authorList>
            <person name="Timme R.E."/>
            <person name="Pettengill J.B."/>
            <person name="Allard M.W."/>
            <person name="Strain E."/>
            <person name="Barrangou R."/>
            <person name="Wehnes C."/>
            <person name="Van Kessel J.S."/>
            <person name="Karns J.S."/>
            <person name="Musser S.M."/>
            <person name="Brown E.W."/>
        </authorList>
    </citation>
    <scope>NUCLEOTIDE SEQUENCE [LARGE SCALE GENOMIC DNA]</scope>
    <source>
        <strain evidence="2 3">1121</strain>
    </source>
</reference>
<comment type="caution">
    <text evidence="2">The sequence shown here is derived from an EMBL/GenBank/DDBJ whole genome shotgun (WGS) entry which is preliminary data.</text>
</comment>
<sequence length="110" mass="12015">MLTKLAVEAALNAELTDHPGHEKNAPKKALIPAIATRQKPCFAIILIACVDGLKGFPNAINSVYPQISKRWRALGKPEHVLRLPAGYPQNDLHHKRYRTTGDLSGDQAGV</sequence>